<dbReference type="InterPro" id="IPR050282">
    <property type="entry name" value="Cycloisomerase_2"/>
</dbReference>
<dbReference type="PANTHER" id="PTHR30344">
    <property type="entry name" value="6-PHOSPHOGLUCONOLACTONASE-RELATED"/>
    <property type="match status" value="1"/>
</dbReference>
<sequence length="352" mass="36611">MAHDGAYRIYLGTYTGTEAAAGGIRALRADRRGAVRDDGLLAELADPSFLAASPDGGALYAVSEQDDGEVAAFAVRPDGSLAELGRRSSGGAAPCHLSVHPSGEYLFTANYGSGTVAVHPVELGGALGEPCDVVRHRGRGPNPQRQESPHAHQVLPDPSGRFVFAVDLGTDSVHGYGFDPLTGRLTPREQVRTRPGAGPRHLAFHPDGERAYLISELESSVTEFGYDGSTGALRTEQSLSTLPPGYGKPNLAAELVITPDGRFAIASNRGHDSLAVFSLDSADGEFRLVEIVSAGVAAPRHIALSPAGDVLFAGGQDSDAVQPFALAEDGRLTPLGRPEPVPSPVCLLPAVG</sequence>
<comment type="similarity">
    <text evidence="1">Belongs to the cycloisomerase 2 family.</text>
</comment>
<comment type="caution">
    <text evidence="2">The sequence shown here is derived from an EMBL/GenBank/DDBJ whole genome shotgun (WGS) entry which is preliminary data.</text>
</comment>
<evidence type="ECO:0000313" key="2">
    <source>
        <dbReference type="EMBL" id="MEY8038540.1"/>
    </source>
</evidence>
<protein>
    <submittedName>
        <fullName evidence="2">Lactonase family protein</fullName>
    </submittedName>
</protein>
<reference evidence="2 3" key="1">
    <citation type="submission" date="2024-08" db="EMBL/GenBank/DDBJ databases">
        <title>Genome mining of Saccharopolyspora cebuensis PGLac3 from Nigerian medicinal plant.</title>
        <authorList>
            <person name="Ezeobiora C.E."/>
            <person name="Igbokwe N.H."/>
            <person name="Amin D.H."/>
            <person name="Mendie U.E."/>
        </authorList>
    </citation>
    <scope>NUCLEOTIDE SEQUENCE [LARGE SCALE GENOMIC DNA]</scope>
    <source>
        <strain evidence="2 3">PGLac3</strain>
    </source>
</reference>
<dbReference type="InterPro" id="IPR015943">
    <property type="entry name" value="WD40/YVTN_repeat-like_dom_sf"/>
</dbReference>
<keyword evidence="3" id="KW-1185">Reference proteome</keyword>
<evidence type="ECO:0000313" key="3">
    <source>
        <dbReference type="Proteomes" id="UP001564626"/>
    </source>
</evidence>
<dbReference type="RefSeq" id="WP_345367872.1">
    <property type="nucleotide sequence ID" value="NZ_BAABII010000020.1"/>
</dbReference>
<gene>
    <name evidence="2" type="ORF">AB8O55_03965</name>
</gene>
<dbReference type="InterPro" id="IPR011048">
    <property type="entry name" value="Haem_d1_sf"/>
</dbReference>
<dbReference type="PANTHER" id="PTHR30344:SF1">
    <property type="entry name" value="6-PHOSPHOGLUCONOLACTONASE"/>
    <property type="match status" value="1"/>
</dbReference>
<dbReference type="SUPFAM" id="SSF51004">
    <property type="entry name" value="C-terminal (heme d1) domain of cytochrome cd1-nitrite reductase"/>
    <property type="match status" value="1"/>
</dbReference>
<name>A0ABV4CBQ5_9PSEU</name>
<accession>A0ABV4CBQ5</accession>
<dbReference type="EMBL" id="JBGEHV010000004">
    <property type="protein sequence ID" value="MEY8038540.1"/>
    <property type="molecule type" value="Genomic_DNA"/>
</dbReference>
<dbReference type="InterPro" id="IPR019405">
    <property type="entry name" value="Lactonase_7-beta_prop"/>
</dbReference>
<dbReference type="Gene3D" id="2.130.10.10">
    <property type="entry name" value="YVTN repeat-like/Quinoprotein amine dehydrogenase"/>
    <property type="match status" value="1"/>
</dbReference>
<organism evidence="2 3">
    <name type="scientific">Saccharopolyspora cebuensis</name>
    <dbReference type="NCBI Taxonomy" id="418759"/>
    <lineage>
        <taxon>Bacteria</taxon>
        <taxon>Bacillati</taxon>
        <taxon>Actinomycetota</taxon>
        <taxon>Actinomycetes</taxon>
        <taxon>Pseudonocardiales</taxon>
        <taxon>Pseudonocardiaceae</taxon>
        <taxon>Saccharopolyspora</taxon>
    </lineage>
</organism>
<evidence type="ECO:0000256" key="1">
    <source>
        <dbReference type="ARBA" id="ARBA00005564"/>
    </source>
</evidence>
<proteinExistence type="inferred from homology"/>
<dbReference type="Proteomes" id="UP001564626">
    <property type="component" value="Unassembled WGS sequence"/>
</dbReference>
<dbReference type="Pfam" id="PF10282">
    <property type="entry name" value="Lactonase"/>
    <property type="match status" value="1"/>
</dbReference>